<evidence type="ECO:0000256" key="5">
    <source>
        <dbReference type="ARBA" id="ARBA00023136"/>
    </source>
</evidence>
<dbReference type="SUPFAM" id="SSF103473">
    <property type="entry name" value="MFS general substrate transporter"/>
    <property type="match status" value="1"/>
</dbReference>
<dbReference type="OrthoDB" id="1721295at2759"/>
<evidence type="ECO:0000256" key="6">
    <source>
        <dbReference type="SAM" id="MobiDB-lite"/>
    </source>
</evidence>
<evidence type="ECO:0000256" key="1">
    <source>
        <dbReference type="ARBA" id="ARBA00004141"/>
    </source>
</evidence>
<comment type="subcellular location">
    <subcellularLocation>
        <location evidence="1">Membrane</location>
        <topology evidence="1">Multi-pass membrane protein</topology>
    </subcellularLocation>
</comment>
<accession>A0A811QV03</accession>
<evidence type="ECO:0000256" key="2">
    <source>
        <dbReference type="ARBA" id="ARBA00005982"/>
    </source>
</evidence>
<evidence type="ECO:0000313" key="9">
    <source>
        <dbReference type="Proteomes" id="UP000604825"/>
    </source>
</evidence>
<name>A0A811QV03_9POAL</name>
<feature type="region of interest" description="Disordered" evidence="6">
    <location>
        <begin position="335"/>
        <end position="366"/>
    </location>
</feature>
<keyword evidence="3 7" id="KW-0812">Transmembrane</keyword>
<dbReference type="GO" id="GO:0022857">
    <property type="term" value="F:transmembrane transporter activity"/>
    <property type="evidence" value="ECO:0007669"/>
    <property type="project" value="InterPro"/>
</dbReference>
<evidence type="ECO:0000256" key="4">
    <source>
        <dbReference type="ARBA" id="ARBA00022989"/>
    </source>
</evidence>
<reference evidence="8" key="1">
    <citation type="submission" date="2020-10" db="EMBL/GenBank/DDBJ databases">
        <authorList>
            <person name="Han B."/>
            <person name="Lu T."/>
            <person name="Zhao Q."/>
            <person name="Huang X."/>
            <person name="Zhao Y."/>
        </authorList>
    </citation>
    <scope>NUCLEOTIDE SEQUENCE</scope>
</reference>
<gene>
    <name evidence="8" type="ORF">NCGR_LOCUS46300</name>
</gene>
<proteinExistence type="inferred from homology"/>
<dbReference type="Proteomes" id="UP000604825">
    <property type="component" value="Unassembled WGS sequence"/>
</dbReference>
<keyword evidence="4 7" id="KW-1133">Transmembrane helix</keyword>
<comment type="similarity">
    <text evidence="2">Belongs to the major facilitator superfamily. Proton-dependent oligopeptide transporter (POT/PTR) (TC 2.A.17) family.</text>
</comment>
<keyword evidence="5 7" id="KW-0472">Membrane</keyword>
<dbReference type="PANTHER" id="PTHR11654">
    <property type="entry name" value="OLIGOPEPTIDE TRANSPORTER-RELATED"/>
    <property type="match status" value="1"/>
</dbReference>
<keyword evidence="9" id="KW-1185">Reference proteome</keyword>
<dbReference type="EMBL" id="CAJGYO010000012">
    <property type="protein sequence ID" value="CAD6262977.1"/>
    <property type="molecule type" value="Genomic_DNA"/>
</dbReference>
<feature type="region of interest" description="Disordered" evidence="6">
    <location>
        <begin position="208"/>
        <end position="229"/>
    </location>
</feature>
<comment type="caution">
    <text evidence="8">The sequence shown here is derived from an EMBL/GenBank/DDBJ whole genome shotgun (WGS) entry which is preliminary data.</text>
</comment>
<dbReference type="Pfam" id="PF00854">
    <property type="entry name" value="PTR2"/>
    <property type="match status" value="2"/>
</dbReference>
<evidence type="ECO:0000256" key="7">
    <source>
        <dbReference type="SAM" id="Phobius"/>
    </source>
</evidence>
<sequence>MACEGLVDWRGKPINTKVHGGVRAAWYLYFLIVVNFLVHVPNLQNMTTYLRQGYGLLTMQSHFPWLHPAPCNSSEAADATSSCRQVDGWRSALLYIALYTIALGEGVMLACIPALGSDQFDGDNPSEARQQSSFFNWFTFCLSIGSVAGLILVVWLEDTKGWDIGFGLSALFILILNGGPHIELSANRVHRPAGRDDEHEAGEGARLPRDALHHPLNLPDTDAGGVRPAPRAAAARRTGYTGGITQLQRVAVGFLAASVAPAVAAVVERKRKDTVAAGGHISLFWLAPQFFLVGVEDTTAFVGCSARVLHRRGARRHEVHRRGVLLVPGRDGLATGHAAGEAGEQGHPQQQCPWVAGGEEPQQQPP</sequence>
<evidence type="ECO:0000256" key="3">
    <source>
        <dbReference type="ARBA" id="ARBA00022692"/>
    </source>
</evidence>
<evidence type="ECO:0000313" key="8">
    <source>
        <dbReference type="EMBL" id="CAD6262977.1"/>
    </source>
</evidence>
<feature type="transmembrane region" description="Helical" evidence="7">
    <location>
        <begin position="135"/>
        <end position="156"/>
    </location>
</feature>
<organism evidence="8 9">
    <name type="scientific">Miscanthus lutarioriparius</name>
    <dbReference type="NCBI Taxonomy" id="422564"/>
    <lineage>
        <taxon>Eukaryota</taxon>
        <taxon>Viridiplantae</taxon>
        <taxon>Streptophyta</taxon>
        <taxon>Embryophyta</taxon>
        <taxon>Tracheophyta</taxon>
        <taxon>Spermatophyta</taxon>
        <taxon>Magnoliopsida</taxon>
        <taxon>Liliopsida</taxon>
        <taxon>Poales</taxon>
        <taxon>Poaceae</taxon>
        <taxon>PACMAD clade</taxon>
        <taxon>Panicoideae</taxon>
        <taxon>Andropogonodae</taxon>
        <taxon>Andropogoneae</taxon>
        <taxon>Saccharinae</taxon>
        <taxon>Miscanthus</taxon>
    </lineage>
</organism>
<feature type="compositionally biased region" description="Low complexity" evidence="6">
    <location>
        <begin position="335"/>
        <end position="351"/>
    </location>
</feature>
<dbReference type="Gene3D" id="1.20.1250.20">
    <property type="entry name" value="MFS general substrate transporter like domains"/>
    <property type="match status" value="2"/>
</dbReference>
<dbReference type="AlphaFoldDB" id="A0A811QV03"/>
<dbReference type="GO" id="GO:0016020">
    <property type="term" value="C:membrane"/>
    <property type="evidence" value="ECO:0007669"/>
    <property type="project" value="UniProtKB-SubCell"/>
</dbReference>
<dbReference type="InterPro" id="IPR000109">
    <property type="entry name" value="POT_fam"/>
</dbReference>
<feature type="transmembrane region" description="Helical" evidence="7">
    <location>
        <begin position="24"/>
        <end position="43"/>
    </location>
</feature>
<protein>
    <submittedName>
        <fullName evidence="8">Uncharacterized protein</fullName>
    </submittedName>
</protein>
<feature type="transmembrane region" description="Helical" evidence="7">
    <location>
        <begin position="92"/>
        <end position="115"/>
    </location>
</feature>
<dbReference type="InterPro" id="IPR036259">
    <property type="entry name" value="MFS_trans_sf"/>
</dbReference>